<name>A0A0G1GT96_9BACT</name>
<comment type="caution">
    <text evidence="2">The sequence shown here is derived from an EMBL/GenBank/DDBJ whole genome shotgun (WGS) entry which is preliminary data.</text>
</comment>
<dbReference type="InterPro" id="IPR043129">
    <property type="entry name" value="ATPase_NBD"/>
</dbReference>
<dbReference type="Pfam" id="PF01869">
    <property type="entry name" value="BcrAD_BadFG"/>
    <property type="match status" value="1"/>
</dbReference>
<dbReference type="Gene3D" id="3.30.420.40">
    <property type="match status" value="2"/>
</dbReference>
<dbReference type="InterPro" id="IPR052519">
    <property type="entry name" value="Euk-type_GlcNAc_Kinase"/>
</dbReference>
<accession>A0A0G1GT96</accession>
<proteinExistence type="predicted"/>
<reference evidence="2 3" key="1">
    <citation type="journal article" date="2015" name="Nature">
        <title>rRNA introns, odd ribosomes, and small enigmatic genomes across a large radiation of phyla.</title>
        <authorList>
            <person name="Brown C.T."/>
            <person name="Hug L.A."/>
            <person name="Thomas B.C."/>
            <person name="Sharon I."/>
            <person name="Castelle C.J."/>
            <person name="Singh A."/>
            <person name="Wilkins M.J."/>
            <person name="Williams K.H."/>
            <person name="Banfield J.F."/>
        </authorList>
    </citation>
    <scope>NUCLEOTIDE SEQUENCE [LARGE SCALE GENOMIC DNA]</scope>
</reference>
<gene>
    <name evidence="2" type="ORF">UW26_C0018G0005</name>
</gene>
<evidence type="ECO:0000313" key="3">
    <source>
        <dbReference type="Proteomes" id="UP000034097"/>
    </source>
</evidence>
<evidence type="ECO:0000313" key="2">
    <source>
        <dbReference type="EMBL" id="KKT38306.1"/>
    </source>
</evidence>
<dbReference type="CDD" id="cd24007">
    <property type="entry name" value="ASKHA_NBD_eukNAGK-like"/>
    <property type="match status" value="1"/>
</dbReference>
<organism evidence="2 3">
    <name type="scientific">Candidatus Collierbacteria bacterium GW2011_GWF1_44_12</name>
    <dbReference type="NCBI Taxonomy" id="1618402"/>
    <lineage>
        <taxon>Bacteria</taxon>
        <taxon>Candidatus Collieribacteriota</taxon>
    </lineage>
</organism>
<sequence>MNNVVIGFDCGATHTRVAVWKGEVIVLQKDDIPGINLDVTSKSVATDLMIPIVRVLSKFQDAAWVVGMAGLDNEDEVKEAEEWMRRILTASGVKYSSLKMVSDVDLVLWSGSPEGVGIALIAGTGSNCVGRNRSGKQVKSGGMSHLMSDEGSGFALGWRCLHLVTKMSDGRAVTTKLLKDVLGLYKKRDVVGLKNWLVESENMKMEVSRAAIPFLMAAERGERMADEGVQVEVAELVQMITSVNRRLSPIHHLPVYLAGSLFRDEYFLKSFKNKLKATFYDQQSILVTPLLGALNIARQID</sequence>
<evidence type="ECO:0000259" key="1">
    <source>
        <dbReference type="Pfam" id="PF01869"/>
    </source>
</evidence>
<dbReference type="AlphaFoldDB" id="A0A0G1GT96"/>
<dbReference type="EMBL" id="LCHQ01000018">
    <property type="protein sequence ID" value="KKT38306.1"/>
    <property type="molecule type" value="Genomic_DNA"/>
</dbReference>
<dbReference type="InterPro" id="IPR002731">
    <property type="entry name" value="ATPase_BadF"/>
</dbReference>
<feature type="domain" description="ATPase BadF/BadG/BcrA/BcrD type" evidence="1">
    <location>
        <begin position="6"/>
        <end position="293"/>
    </location>
</feature>
<dbReference type="PANTHER" id="PTHR43190">
    <property type="entry name" value="N-ACETYL-D-GLUCOSAMINE KINASE"/>
    <property type="match status" value="1"/>
</dbReference>
<dbReference type="Proteomes" id="UP000034097">
    <property type="component" value="Unassembled WGS sequence"/>
</dbReference>
<dbReference type="PANTHER" id="PTHR43190:SF3">
    <property type="entry name" value="N-ACETYL-D-GLUCOSAMINE KINASE"/>
    <property type="match status" value="1"/>
</dbReference>
<dbReference type="SUPFAM" id="SSF53067">
    <property type="entry name" value="Actin-like ATPase domain"/>
    <property type="match status" value="1"/>
</dbReference>
<protein>
    <recommendedName>
        <fullName evidence="1">ATPase BadF/BadG/BcrA/BcrD type domain-containing protein</fullName>
    </recommendedName>
</protein>